<dbReference type="Proteomes" id="UP000580250">
    <property type="component" value="Unassembled WGS sequence"/>
</dbReference>
<evidence type="ECO:0000313" key="2">
    <source>
        <dbReference type="Proteomes" id="UP000580250"/>
    </source>
</evidence>
<evidence type="ECO:0000313" key="1">
    <source>
        <dbReference type="EMBL" id="CAD2205356.1"/>
    </source>
</evidence>
<organism evidence="1 2">
    <name type="scientific">Meloidogyne enterolobii</name>
    <name type="common">Root-knot nematode worm</name>
    <name type="synonym">Meloidogyne mayaguensis</name>
    <dbReference type="NCBI Taxonomy" id="390850"/>
    <lineage>
        <taxon>Eukaryota</taxon>
        <taxon>Metazoa</taxon>
        <taxon>Ecdysozoa</taxon>
        <taxon>Nematoda</taxon>
        <taxon>Chromadorea</taxon>
        <taxon>Rhabditida</taxon>
        <taxon>Tylenchina</taxon>
        <taxon>Tylenchomorpha</taxon>
        <taxon>Tylenchoidea</taxon>
        <taxon>Meloidogynidae</taxon>
        <taxon>Meloidogyninae</taxon>
        <taxon>Meloidogyne</taxon>
    </lineage>
</organism>
<accession>A0A6V7Y1E0</accession>
<proteinExistence type="predicted"/>
<reference evidence="1 2" key="1">
    <citation type="submission" date="2020-08" db="EMBL/GenBank/DDBJ databases">
        <authorList>
            <person name="Koutsovoulos G."/>
            <person name="Danchin GJ E."/>
        </authorList>
    </citation>
    <scope>NUCLEOTIDE SEQUENCE [LARGE SCALE GENOMIC DNA]</scope>
</reference>
<sequence>MGNGFTPTVQRLNSNALVYMPIEWWLSSCQTRRRTANVRWLDALFCLF</sequence>
<name>A0A6V7Y1E0_MELEN</name>
<gene>
    <name evidence="1" type="ORF">MENT_LOCUS59161</name>
</gene>
<dbReference type="AlphaFoldDB" id="A0A6V7Y1E0"/>
<dbReference type="EMBL" id="CAJEWN010002807">
    <property type="protein sequence ID" value="CAD2205356.1"/>
    <property type="molecule type" value="Genomic_DNA"/>
</dbReference>
<comment type="caution">
    <text evidence="1">The sequence shown here is derived from an EMBL/GenBank/DDBJ whole genome shotgun (WGS) entry which is preliminary data.</text>
</comment>
<protein>
    <submittedName>
        <fullName evidence="1">Uncharacterized protein</fullName>
    </submittedName>
</protein>